<comment type="similarity">
    <text evidence="2 16">Belongs to the class-I pyridine nucleotide-disulfide oxidoreductase family.</text>
</comment>
<dbReference type="EMBL" id="LKEU01000015">
    <property type="protein sequence ID" value="OFV71776.1"/>
    <property type="molecule type" value="Genomic_DNA"/>
</dbReference>
<feature type="active site" description="Proton acceptor" evidence="13">
    <location>
        <position position="444"/>
    </location>
</feature>
<dbReference type="FunFam" id="3.30.390.30:FF:000001">
    <property type="entry name" value="Dihydrolipoyl dehydrogenase"/>
    <property type="match status" value="1"/>
</dbReference>
<feature type="binding site" evidence="14">
    <location>
        <position position="50"/>
    </location>
    <ligand>
        <name>FAD</name>
        <dbReference type="ChEBI" id="CHEBI:57692"/>
    </ligand>
</feature>
<evidence type="ECO:0000256" key="9">
    <source>
        <dbReference type="ARBA" id="ARBA00023027"/>
    </source>
</evidence>
<dbReference type="SUPFAM" id="SSF51905">
    <property type="entry name" value="FAD/NAD(P)-binding domain"/>
    <property type="match status" value="1"/>
</dbReference>
<evidence type="ECO:0000256" key="1">
    <source>
        <dbReference type="ARBA" id="ARBA00004496"/>
    </source>
</evidence>
<evidence type="ECO:0000256" key="15">
    <source>
        <dbReference type="PIRSR" id="PIRSR000350-4"/>
    </source>
</evidence>
<keyword evidence="10" id="KW-1015">Disulfide bond</keyword>
<sequence>MNKFDLIVIGGGPGGYVAAIYAAQKGLKTALVEKADLGGVCLNWGCIPTKALAKNAEILRMVKEADKYGIALNGSGIKADYAVAQKRSREVSGKLTMGIKSLMKKNKVTVFQGEANLINGTSLKIAPSGEILEAKNIILATGAHAFRIPGIDYSNPQIMTSKEALELTQVNPGDQIVVIGAGAIGMEFSSIWDSYGAEVTVIEMLPHLLPNEDSDVSKEIEKAFKKRGIKFKVETKVNAVVADKNKLNLTIDEKGKTETIICDRLLVSAGIRPNVEGIGLEKAGVKLTDRGYVQVNNQLQTTCPSVYAIGDVTGKLALAHVASAQALAAVHGILGEPVKQFNYVNMPRCTYTYPEAASVGLTEDQARKSGYDVKVGIFPLAANGKSVAMNETGGFVKIVADTKYNEILGVHLIGAHVTELITAATSYIDLEFTADDIAQVVHPHPSVSEAIMEAAHAVVGHAIHI</sequence>
<evidence type="ECO:0000256" key="5">
    <source>
        <dbReference type="ARBA" id="ARBA00022490"/>
    </source>
</evidence>
<feature type="domain" description="Pyridine nucleotide-disulphide oxidoreductase dimerisation" evidence="17">
    <location>
        <begin position="346"/>
        <end position="455"/>
    </location>
</feature>
<dbReference type="Gene3D" id="3.50.50.60">
    <property type="entry name" value="FAD/NAD(P)-binding domain"/>
    <property type="match status" value="2"/>
</dbReference>
<keyword evidence="14" id="KW-0547">Nucleotide-binding</keyword>
<dbReference type="GO" id="GO:0006103">
    <property type="term" value="P:2-oxoglutarate metabolic process"/>
    <property type="evidence" value="ECO:0007669"/>
    <property type="project" value="TreeGrafter"/>
</dbReference>
<accession>A0A1F2PM55</accession>
<dbReference type="Pfam" id="PF07992">
    <property type="entry name" value="Pyr_redox_2"/>
    <property type="match status" value="1"/>
</dbReference>
<comment type="caution">
    <text evidence="19">The sequence shown here is derived from an EMBL/GenBank/DDBJ whole genome shotgun (WGS) entry which is preliminary data.</text>
</comment>
<evidence type="ECO:0000256" key="4">
    <source>
        <dbReference type="ARBA" id="ARBA00016961"/>
    </source>
</evidence>
<feature type="binding site" evidence="14">
    <location>
        <position position="203"/>
    </location>
    <ligand>
        <name>NAD(+)</name>
        <dbReference type="ChEBI" id="CHEBI:57540"/>
    </ligand>
</feature>
<dbReference type="PIRSF" id="PIRSF000350">
    <property type="entry name" value="Mercury_reductase_MerA"/>
    <property type="match status" value="1"/>
</dbReference>
<dbReference type="EC" id="1.8.1.4" evidence="3 16"/>
<dbReference type="GO" id="GO:0004148">
    <property type="term" value="F:dihydrolipoyl dehydrogenase (NADH) activity"/>
    <property type="evidence" value="ECO:0007669"/>
    <property type="project" value="UniProtKB-EC"/>
</dbReference>
<dbReference type="InterPro" id="IPR006258">
    <property type="entry name" value="Lipoamide_DH"/>
</dbReference>
<comment type="catalytic activity">
    <reaction evidence="12 16">
        <text>N(6)-[(R)-dihydrolipoyl]-L-lysyl-[protein] + NAD(+) = N(6)-[(R)-lipoyl]-L-lysyl-[protein] + NADH + H(+)</text>
        <dbReference type="Rhea" id="RHEA:15045"/>
        <dbReference type="Rhea" id="RHEA-COMP:10474"/>
        <dbReference type="Rhea" id="RHEA-COMP:10475"/>
        <dbReference type="ChEBI" id="CHEBI:15378"/>
        <dbReference type="ChEBI" id="CHEBI:57540"/>
        <dbReference type="ChEBI" id="CHEBI:57945"/>
        <dbReference type="ChEBI" id="CHEBI:83099"/>
        <dbReference type="ChEBI" id="CHEBI:83100"/>
        <dbReference type="EC" id="1.8.1.4"/>
    </reaction>
</comment>
<dbReference type="InterPro" id="IPR001100">
    <property type="entry name" value="Pyr_nuc-diS_OxRdtase"/>
</dbReference>
<dbReference type="RefSeq" id="WP_070370104.1">
    <property type="nucleotide sequence ID" value="NZ_LKEU01000015.1"/>
</dbReference>
<comment type="subcellular location">
    <subcellularLocation>
        <location evidence="1">Cytoplasm</location>
    </subcellularLocation>
</comment>
<keyword evidence="8 16" id="KW-0560">Oxidoreductase</keyword>
<feature type="domain" description="FAD/NAD(P)-binding" evidence="18">
    <location>
        <begin position="4"/>
        <end position="326"/>
    </location>
</feature>
<evidence type="ECO:0000256" key="6">
    <source>
        <dbReference type="ARBA" id="ARBA00022630"/>
    </source>
</evidence>
<evidence type="ECO:0000259" key="18">
    <source>
        <dbReference type="Pfam" id="PF07992"/>
    </source>
</evidence>
<feature type="binding site" evidence="14">
    <location>
        <position position="270"/>
    </location>
    <ligand>
        <name>NAD(+)</name>
        <dbReference type="ChEBI" id="CHEBI:57540"/>
    </ligand>
</feature>
<dbReference type="InterPro" id="IPR012999">
    <property type="entry name" value="Pyr_OxRdtase_I_AS"/>
</dbReference>
<organism evidence="19 20">
    <name type="scientific">Acetobacterium wieringae</name>
    <dbReference type="NCBI Taxonomy" id="52694"/>
    <lineage>
        <taxon>Bacteria</taxon>
        <taxon>Bacillati</taxon>
        <taxon>Bacillota</taxon>
        <taxon>Clostridia</taxon>
        <taxon>Eubacteriales</taxon>
        <taxon>Eubacteriaceae</taxon>
        <taxon>Acetobacterium</taxon>
    </lineage>
</organism>
<dbReference type="PROSITE" id="PS00076">
    <property type="entry name" value="PYRIDINE_REDOX_1"/>
    <property type="match status" value="1"/>
</dbReference>
<dbReference type="SUPFAM" id="SSF55424">
    <property type="entry name" value="FAD/NAD-linked reductases, dimerisation (C-terminal) domain"/>
    <property type="match status" value="1"/>
</dbReference>
<keyword evidence="7 14" id="KW-0274">FAD</keyword>
<dbReference type="Proteomes" id="UP000176244">
    <property type="component" value="Unassembled WGS sequence"/>
</dbReference>
<dbReference type="InterPro" id="IPR004099">
    <property type="entry name" value="Pyr_nucl-diS_OxRdtase_dimer"/>
</dbReference>
<evidence type="ECO:0000256" key="11">
    <source>
        <dbReference type="ARBA" id="ARBA00023284"/>
    </source>
</evidence>
<dbReference type="GO" id="GO:0050660">
    <property type="term" value="F:flavin adenine dinucleotide binding"/>
    <property type="evidence" value="ECO:0007669"/>
    <property type="project" value="InterPro"/>
</dbReference>
<evidence type="ECO:0000256" key="2">
    <source>
        <dbReference type="ARBA" id="ARBA00007532"/>
    </source>
</evidence>
<feature type="binding site" evidence="14">
    <location>
        <position position="311"/>
    </location>
    <ligand>
        <name>FAD</name>
        <dbReference type="ChEBI" id="CHEBI:57692"/>
    </ligand>
</feature>
<keyword evidence="6 16" id="KW-0285">Flavoprotein</keyword>
<evidence type="ECO:0000259" key="17">
    <source>
        <dbReference type="Pfam" id="PF02852"/>
    </source>
</evidence>
<evidence type="ECO:0000256" key="7">
    <source>
        <dbReference type="ARBA" id="ARBA00022827"/>
    </source>
</evidence>
<evidence type="ECO:0000256" key="3">
    <source>
        <dbReference type="ARBA" id="ARBA00012608"/>
    </source>
</evidence>
<comment type="miscellaneous">
    <text evidence="16">The active site is a redox-active disulfide bond.</text>
</comment>
<keyword evidence="11 16" id="KW-0676">Redox-active center</keyword>
<feature type="binding site" evidence="14">
    <location>
        <begin position="180"/>
        <end position="187"/>
    </location>
    <ligand>
        <name>NAD(+)</name>
        <dbReference type="ChEBI" id="CHEBI:57540"/>
    </ligand>
</feature>
<gene>
    <name evidence="19" type="primary">lpd_1</name>
    <name evidence="19" type="ORF">ACWI_07490</name>
</gene>
<evidence type="ECO:0000256" key="13">
    <source>
        <dbReference type="PIRSR" id="PIRSR000350-2"/>
    </source>
</evidence>
<protein>
    <recommendedName>
        <fullName evidence="4 16">Dihydrolipoyl dehydrogenase</fullName>
        <ecNumber evidence="3 16">1.8.1.4</ecNumber>
    </recommendedName>
</protein>
<dbReference type="InterPro" id="IPR016156">
    <property type="entry name" value="FAD/NAD-linked_Rdtase_dimer_sf"/>
</dbReference>
<dbReference type="Pfam" id="PF02852">
    <property type="entry name" value="Pyr_redox_dim"/>
    <property type="match status" value="1"/>
</dbReference>
<dbReference type="InterPro" id="IPR023753">
    <property type="entry name" value="FAD/NAD-binding_dom"/>
</dbReference>
<dbReference type="PANTHER" id="PTHR22912">
    <property type="entry name" value="DISULFIDE OXIDOREDUCTASE"/>
    <property type="match status" value="1"/>
</dbReference>
<evidence type="ECO:0000313" key="19">
    <source>
        <dbReference type="EMBL" id="OFV71776.1"/>
    </source>
</evidence>
<reference evidence="19 20" key="1">
    <citation type="submission" date="2015-09" db="EMBL/GenBank/DDBJ databases">
        <title>Genome sequence of Acetobacterium wieringae DSM 1911.</title>
        <authorList>
            <person name="Poehlein A."/>
            <person name="Bengelsdorf F.R."/>
            <person name="Schiel-Bengelsdorf B."/>
            <person name="Duerre P."/>
            <person name="Daniel R."/>
        </authorList>
    </citation>
    <scope>NUCLEOTIDE SEQUENCE [LARGE SCALE GENOMIC DNA]</scope>
    <source>
        <strain evidence="19 20">DSM 1911</strain>
    </source>
</reference>
<dbReference type="InterPro" id="IPR036188">
    <property type="entry name" value="FAD/NAD-bd_sf"/>
</dbReference>
<dbReference type="NCBIfam" id="TIGR01350">
    <property type="entry name" value="lipoamide_DH"/>
    <property type="match status" value="1"/>
</dbReference>
<keyword evidence="9 14" id="KW-0520">NAD</keyword>
<proteinExistence type="inferred from homology"/>
<comment type="cofactor">
    <cofactor evidence="14 16">
        <name>FAD</name>
        <dbReference type="ChEBI" id="CHEBI:57692"/>
    </cofactor>
    <text evidence="14 16">Binds 1 FAD per subunit.</text>
</comment>
<evidence type="ECO:0000313" key="20">
    <source>
        <dbReference type="Proteomes" id="UP000176244"/>
    </source>
</evidence>
<dbReference type="AlphaFoldDB" id="A0A1F2PM55"/>
<dbReference type="InterPro" id="IPR050151">
    <property type="entry name" value="Class-I_Pyr_Nuc-Dis_Oxidored"/>
</dbReference>
<evidence type="ECO:0000256" key="10">
    <source>
        <dbReference type="ARBA" id="ARBA00023157"/>
    </source>
</evidence>
<dbReference type="STRING" id="52694.ACWI_07490"/>
<feature type="disulfide bond" description="Redox-active" evidence="15">
    <location>
        <begin position="41"/>
        <end position="46"/>
    </location>
</feature>
<dbReference type="OrthoDB" id="9807946at2"/>
<dbReference type="Gene3D" id="3.30.390.30">
    <property type="match status" value="1"/>
</dbReference>
<evidence type="ECO:0000256" key="14">
    <source>
        <dbReference type="PIRSR" id="PIRSR000350-3"/>
    </source>
</evidence>
<dbReference type="PANTHER" id="PTHR22912:SF217">
    <property type="entry name" value="DIHYDROLIPOYL DEHYDROGENASE"/>
    <property type="match status" value="1"/>
</dbReference>
<keyword evidence="5" id="KW-0963">Cytoplasm</keyword>
<evidence type="ECO:0000256" key="8">
    <source>
        <dbReference type="ARBA" id="ARBA00023002"/>
    </source>
</evidence>
<evidence type="ECO:0000256" key="12">
    <source>
        <dbReference type="ARBA" id="ARBA00049187"/>
    </source>
</evidence>
<dbReference type="PRINTS" id="PR00411">
    <property type="entry name" value="PNDRDTASEI"/>
</dbReference>
<dbReference type="PRINTS" id="PR00368">
    <property type="entry name" value="FADPNR"/>
</dbReference>
<dbReference type="GO" id="GO:0005737">
    <property type="term" value="C:cytoplasm"/>
    <property type="evidence" value="ECO:0007669"/>
    <property type="project" value="UniProtKB-SubCell"/>
</dbReference>
<name>A0A1F2PM55_9FIRM</name>
<evidence type="ECO:0000256" key="16">
    <source>
        <dbReference type="RuleBase" id="RU003692"/>
    </source>
</evidence>